<dbReference type="GO" id="GO:0047280">
    <property type="term" value="F:nicotinamide phosphoribosyltransferase activity"/>
    <property type="evidence" value="ECO:0007669"/>
    <property type="project" value="UniProtKB-ARBA"/>
</dbReference>
<evidence type="ECO:0000256" key="4">
    <source>
        <dbReference type="ARBA" id="ARBA00022553"/>
    </source>
</evidence>
<evidence type="ECO:0000256" key="2">
    <source>
        <dbReference type="ARBA" id="ARBA00010897"/>
    </source>
</evidence>
<feature type="domain" description="Nicotinate phosphoribosyltransferase C-terminal" evidence="12">
    <location>
        <begin position="370"/>
        <end position="479"/>
    </location>
</feature>
<dbReference type="Gene3D" id="3.20.20.70">
    <property type="entry name" value="Aldolase class I"/>
    <property type="match status" value="1"/>
</dbReference>
<feature type="domain" description="Nicotinate/nicotinamide phosphoribosyltransferase" evidence="10">
    <location>
        <begin position="163"/>
        <end position="351"/>
    </location>
</feature>
<keyword evidence="13" id="KW-0328">Glycosyltransferase</keyword>
<evidence type="ECO:0000259" key="11">
    <source>
        <dbReference type="Pfam" id="PF17767"/>
    </source>
</evidence>
<dbReference type="NCBIfam" id="NF006695">
    <property type="entry name" value="PRK09243.1-2"/>
    <property type="match status" value="1"/>
</dbReference>
<dbReference type="CDD" id="cd01570">
    <property type="entry name" value="NAPRTase_A"/>
    <property type="match status" value="1"/>
</dbReference>
<sequence length="493" mass="56031">MSTIVCDCVNIKRNLSMLTDFYQLTMGNGYLKKGMKDRIAYFDMFFRKIPDDGGYVIIAGLEQFIEYINTLSFTEEDISFLRERGIFSEDFLAYLREFKFQCDIWAIPEGTVVFPNEPIITVRGPIPQGQLIETMLLLTINHQSLIATKASRVVRASKGRNVLEFGSRRAQGYDGALLGARAAYIGGCFGTACTMVEELYGIPSLGTMAHSWIQSFHSEYEAFKAYAEVYPTSSVLLVDTYNTLKSGIPNAIRVAKEILEPEGNRLKGIRLDSGDIAYLSKAARKMLDEAGMEDCKITASNSLDEYLISDLLLQGAEIDIFGVGENLITSKSNPVFGGVYKLVAIENENKLESKIKLSENPEKVTNPGFKKLYRFYHKKTNKAIGDLLTLRDEVVDESKPYILFHPVHTWKKTVLTDYYVKELQVKIFDKGQCVYSCPSIQEIREYCKGQVETLWEESLRLKNPHKYYVDLSEELWTLKYDLINKYSNEESNP</sequence>
<dbReference type="EC" id="6.3.4.21" evidence="3 9"/>
<accession>A0A084JBA1</accession>
<dbReference type="PANTHER" id="PTHR11098">
    <property type="entry name" value="NICOTINATE PHOSPHORIBOSYLTRANSFERASE"/>
    <property type="match status" value="1"/>
</dbReference>
<dbReference type="Gene3D" id="3.20.140.10">
    <property type="entry name" value="nicotinate phosphoribosyltransferase"/>
    <property type="match status" value="1"/>
</dbReference>
<evidence type="ECO:0000313" key="14">
    <source>
        <dbReference type="Proteomes" id="UP000028542"/>
    </source>
</evidence>
<evidence type="ECO:0000256" key="3">
    <source>
        <dbReference type="ARBA" id="ARBA00013236"/>
    </source>
</evidence>
<evidence type="ECO:0000256" key="8">
    <source>
        <dbReference type="ARBA" id="ARBA00048668"/>
    </source>
</evidence>
<gene>
    <name evidence="13" type="ORF">IO99_10135</name>
</gene>
<dbReference type="InterPro" id="IPR013785">
    <property type="entry name" value="Aldolase_TIM"/>
</dbReference>
<dbReference type="STRING" id="318464.IO99_10135"/>
<dbReference type="GO" id="GO:0004516">
    <property type="term" value="F:nicotinate phosphoribosyltransferase activity"/>
    <property type="evidence" value="ECO:0007669"/>
    <property type="project" value="UniProtKB-UniRule"/>
</dbReference>
<evidence type="ECO:0000256" key="9">
    <source>
        <dbReference type="RuleBase" id="RU365100"/>
    </source>
</evidence>
<evidence type="ECO:0000256" key="5">
    <source>
        <dbReference type="ARBA" id="ARBA00022598"/>
    </source>
</evidence>
<dbReference type="Pfam" id="PF17767">
    <property type="entry name" value="NAPRTase_N"/>
    <property type="match status" value="1"/>
</dbReference>
<comment type="catalytic activity">
    <reaction evidence="8 9">
        <text>5-phospho-alpha-D-ribose 1-diphosphate + nicotinate + ATP + H2O = nicotinate beta-D-ribonucleotide + ADP + phosphate + diphosphate</text>
        <dbReference type="Rhea" id="RHEA:36163"/>
        <dbReference type="ChEBI" id="CHEBI:15377"/>
        <dbReference type="ChEBI" id="CHEBI:30616"/>
        <dbReference type="ChEBI" id="CHEBI:32544"/>
        <dbReference type="ChEBI" id="CHEBI:33019"/>
        <dbReference type="ChEBI" id="CHEBI:43474"/>
        <dbReference type="ChEBI" id="CHEBI:57502"/>
        <dbReference type="ChEBI" id="CHEBI:58017"/>
        <dbReference type="ChEBI" id="CHEBI:456216"/>
        <dbReference type="EC" id="6.3.4.21"/>
    </reaction>
</comment>
<keyword evidence="14" id="KW-1185">Reference proteome</keyword>
<dbReference type="PIRSF" id="PIRSF000484">
    <property type="entry name" value="NAPRT"/>
    <property type="match status" value="1"/>
</dbReference>
<evidence type="ECO:0000256" key="7">
    <source>
        <dbReference type="ARBA" id="ARBA00022679"/>
    </source>
</evidence>
<dbReference type="InterPro" id="IPR041525">
    <property type="entry name" value="N/Namide_PRibTrfase"/>
</dbReference>
<dbReference type="InterPro" id="IPR007229">
    <property type="entry name" value="Nic_PRibTrfase-Fam"/>
</dbReference>
<comment type="caution">
    <text evidence="13">The sequence shown here is derived from an EMBL/GenBank/DDBJ whole genome shotgun (WGS) entry which is preliminary data.</text>
</comment>
<dbReference type="Pfam" id="PF17956">
    <property type="entry name" value="NAPRTase_C"/>
    <property type="match status" value="1"/>
</dbReference>
<evidence type="ECO:0000259" key="12">
    <source>
        <dbReference type="Pfam" id="PF17956"/>
    </source>
</evidence>
<dbReference type="Proteomes" id="UP000028542">
    <property type="component" value="Unassembled WGS sequence"/>
</dbReference>
<dbReference type="InterPro" id="IPR041619">
    <property type="entry name" value="NAPRTase_C"/>
</dbReference>
<dbReference type="NCBIfam" id="NF009131">
    <property type="entry name" value="PRK12484.1"/>
    <property type="match status" value="1"/>
</dbReference>
<comment type="pathway">
    <text evidence="1 9">Cofactor biosynthesis; NAD(+) biosynthesis; nicotinate D-ribonucleotide from nicotinate: step 1/1.</text>
</comment>
<feature type="domain" description="Nicotinate phosphoribosyltransferase N-terminal" evidence="11">
    <location>
        <begin position="17"/>
        <end position="141"/>
    </location>
</feature>
<keyword evidence="6 9" id="KW-0662">Pyridine nucleotide biosynthesis</keyword>
<dbReference type="InterPro" id="IPR036068">
    <property type="entry name" value="Nicotinate_pribotase-like_C"/>
</dbReference>
<comment type="function">
    <text evidence="9">Catalyzes the first step in the biosynthesis of NAD from nicotinic acid, the ATP-dependent synthesis of beta-nicotinate D-ribonucleotide from nicotinate and 5-phospho-D-ribose 1-phosphate.</text>
</comment>
<keyword evidence="4" id="KW-0597">Phosphoprotein</keyword>
<dbReference type="GO" id="GO:0034355">
    <property type="term" value="P:NAD+ biosynthetic process via the salvage pathway"/>
    <property type="evidence" value="ECO:0007669"/>
    <property type="project" value="UniProtKB-ARBA"/>
</dbReference>
<dbReference type="PANTHER" id="PTHR11098:SF1">
    <property type="entry name" value="NICOTINATE PHOSPHORIBOSYLTRANSFERASE"/>
    <property type="match status" value="1"/>
</dbReference>
<dbReference type="AlphaFoldDB" id="A0A084JBA1"/>
<dbReference type="GO" id="GO:0005829">
    <property type="term" value="C:cytosol"/>
    <property type="evidence" value="ECO:0007669"/>
    <property type="project" value="TreeGrafter"/>
</dbReference>
<reference evidence="13 14" key="1">
    <citation type="submission" date="2014-07" db="EMBL/GenBank/DDBJ databases">
        <title>Draft genome of Clostridium sulfidigenes 113A isolated from sediments associated with methane hydrate from Krishna Godavari basin.</title>
        <authorList>
            <person name="Honkalas V.S."/>
            <person name="Dabir A.P."/>
            <person name="Arora P."/>
            <person name="Dhakephalkar P.K."/>
        </authorList>
    </citation>
    <scope>NUCLEOTIDE SEQUENCE [LARGE SCALE GENOMIC DNA]</scope>
    <source>
        <strain evidence="13 14">113A</strain>
    </source>
</reference>
<keyword evidence="5 9" id="KW-0436">Ligase</keyword>
<dbReference type="InterPro" id="IPR040727">
    <property type="entry name" value="NAPRTase_N"/>
</dbReference>
<dbReference type="FunFam" id="3.20.20.70:FF:000076">
    <property type="entry name" value="Nicotinate phosphoribosyltransferase"/>
    <property type="match status" value="1"/>
</dbReference>
<evidence type="ECO:0000256" key="6">
    <source>
        <dbReference type="ARBA" id="ARBA00022642"/>
    </source>
</evidence>
<protein>
    <recommendedName>
        <fullName evidence="3 9">Nicotinate phosphoribosyltransferase</fullName>
        <ecNumber evidence="3 9">6.3.4.21</ecNumber>
    </recommendedName>
</protein>
<dbReference type="UniPathway" id="UPA00253">
    <property type="reaction ID" value="UER00457"/>
</dbReference>
<name>A0A084JBA1_9CLOT</name>
<comment type="PTM">
    <text evidence="9">Transiently phosphorylated on a His residue during the reaction cycle. Phosphorylation strongly increases the affinity for substrates and increases the rate of nicotinate D-ribonucleotide production. Dephosphorylation regenerates the low-affinity form of the enzyme, leading to product release.</text>
</comment>
<comment type="similarity">
    <text evidence="2 9">Belongs to the NAPRTase family.</text>
</comment>
<dbReference type="NCBIfam" id="TIGR01513">
    <property type="entry name" value="NAPRTase_put"/>
    <property type="match status" value="1"/>
</dbReference>
<dbReference type="eggNOG" id="COG1488">
    <property type="taxonomic scope" value="Bacteria"/>
</dbReference>
<evidence type="ECO:0000259" key="10">
    <source>
        <dbReference type="Pfam" id="PF04095"/>
    </source>
</evidence>
<organism evidence="13 14">
    <name type="scientific">Clostridium sulfidigenes</name>
    <dbReference type="NCBI Taxonomy" id="318464"/>
    <lineage>
        <taxon>Bacteria</taxon>
        <taxon>Bacillati</taxon>
        <taxon>Bacillota</taxon>
        <taxon>Clostridia</taxon>
        <taxon>Eubacteriales</taxon>
        <taxon>Clostridiaceae</taxon>
        <taxon>Clostridium</taxon>
    </lineage>
</organism>
<dbReference type="RefSeq" id="WP_035132866.1">
    <property type="nucleotide sequence ID" value="NZ_JPMD01000024.1"/>
</dbReference>
<dbReference type="InterPro" id="IPR006405">
    <property type="entry name" value="Nic_PRibTrfase_pncB"/>
</dbReference>
<dbReference type="SUPFAM" id="SSF54675">
    <property type="entry name" value="Nicotinate/Quinolinate PRTase N-terminal domain-like"/>
    <property type="match status" value="1"/>
</dbReference>
<proteinExistence type="inferred from homology"/>
<dbReference type="Pfam" id="PF04095">
    <property type="entry name" value="NAPRTase"/>
    <property type="match status" value="1"/>
</dbReference>
<keyword evidence="7 9" id="KW-0808">Transferase</keyword>
<evidence type="ECO:0000313" key="13">
    <source>
        <dbReference type="EMBL" id="KEZ86235.1"/>
    </source>
</evidence>
<evidence type="ECO:0000256" key="1">
    <source>
        <dbReference type="ARBA" id="ARBA00004952"/>
    </source>
</evidence>
<dbReference type="SUPFAM" id="SSF51690">
    <property type="entry name" value="Nicotinate/Quinolinate PRTase C-terminal domain-like"/>
    <property type="match status" value="1"/>
</dbReference>
<dbReference type="EMBL" id="JPMD01000024">
    <property type="protein sequence ID" value="KEZ86235.1"/>
    <property type="molecule type" value="Genomic_DNA"/>
</dbReference>